<dbReference type="Proteomes" id="UP000276309">
    <property type="component" value="Chromosome"/>
</dbReference>
<dbReference type="EMBL" id="CP032050">
    <property type="protein sequence ID" value="AYN67455.1"/>
    <property type="molecule type" value="Genomic_DNA"/>
</dbReference>
<dbReference type="RefSeq" id="WP_121848471.1">
    <property type="nucleotide sequence ID" value="NZ_CP032050.1"/>
</dbReference>
<evidence type="ECO:0000313" key="2">
    <source>
        <dbReference type="Proteomes" id="UP000276309"/>
    </source>
</evidence>
<dbReference type="KEGG" id="emar:D1013_08815"/>
<keyword evidence="2" id="KW-1185">Reference proteome</keyword>
<organism evidence="1 2">
    <name type="scientific">Euzebyella marina</name>
    <dbReference type="NCBI Taxonomy" id="1761453"/>
    <lineage>
        <taxon>Bacteria</taxon>
        <taxon>Pseudomonadati</taxon>
        <taxon>Bacteroidota</taxon>
        <taxon>Flavobacteriia</taxon>
        <taxon>Flavobacteriales</taxon>
        <taxon>Flavobacteriaceae</taxon>
        <taxon>Euzebyella</taxon>
    </lineage>
</organism>
<dbReference type="OrthoDB" id="625021at2"/>
<sequence>MNPKPTLLCIPDISGFTEFMSKVDFDLGSKVIPSLLNNIIYSNNIGLKISEIEGDAVLFYKQGKLPSFDDLINQCKKFYTDFYFHIDELIKKEDSARAKDIPKILGLKIILHFGEEIAHVKVGKHIKLIGEDVITAHKLLKNDIAKNEYILLSEKLLAQFNENFNEVITWEKLHNDVVYDEHVGEIRLQYIDLSPLKPV</sequence>
<dbReference type="AlphaFoldDB" id="A0A3G2L5B5"/>
<name>A0A3G2L5B5_9FLAO</name>
<dbReference type="InterPro" id="IPR029787">
    <property type="entry name" value="Nucleotide_cyclase"/>
</dbReference>
<gene>
    <name evidence="1" type="ORF">D1013_08815</name>
</gene>
<protein>
    <submittedName>
        <fullName evidence="1">DUF2652 domain-containing protein</fullName>
    </submittedName>
</protein>
<evidence type="ECO:0000313" key="1">
    <source>
        <dbReference type="EMBL" id="AYN67455.1"/>
    </source>
</evidence>
<dbReference type="Gene3D" id="3.30.70.1230">
    <property type="entry name" value="Nucleotide cyclase"/>
    <property type="match status" value="1"/>
</dbReference>
<dbReference type="InterPro" id="IPR020503">
    <property type="entry name" value="Uncharacterised_Rv2561"/>
</dbReference>
<dbReference type="Pfam" id="PF10851">
    <property type="entry name" value="DUF2652"/>
    <property type="match status" value="1"/>
</dbReference>
<accession>A0A3G2L5B5</accession>
<reference evidence="1 2" key="1">
    <citation type="submission" date="2018-08" db="EMBL/GenBank/DDBJ databases">
        <title>The reduced genetic potential of extracellular carbohydrate catabolism in Euzebyella marina RN62, a Flavobacteriia bacterium isolated from the hadal water.</title>
        <authorList>
            <person name="Xue C."/>
        </authorList>
    </citation>
    <scope>NUCLEOTIDE SEQUENCE [LARGE SCALE GENOMIC DNA]</scope>
    <source>
        <strain evidence="1 2">RN62</strain>
    </source>
</reference>
<proteinExistence type="predicted"/>